<accession>A0A2M9HPP2</accession>
<evidence type="ECO:0000313" key="1">
    <source>
        <dbReference type="EMBL" id="PJM78782.1"/>
    </source>
</evidence>
<dbReference type="InterPro" id="IPR006379">
    <property type="entry name" value="HAD-SF_hydro_IIB"/>
</dbReference>
<dbReference type="PANTHER" id="PTHR10000">
    <property type="entry name" value="PHOSPHOSERINE PHOSPHATASE"/>
    <property type="match status" value="1"/>
</dbReference>
<keyword evidence="1" id="KW-0378">Hydrolase</keyword>
<dbReference type="Proteomes" id="UP000228755">
    <property type="component" value="Unassembled WGS sequence"/>
</dbReference>
<sequence>MRMRKPTLVFIDIDGTLLDSSHHIPESARKECQRAQQAGHKLFICSGRAALDIDPPVLELGFDGIVSDGGACAELNGETIIDERMPAESVRAATSFFIAHSMPYAWHCSDGMHATERFLNRLGIWRKLLRHPQMRGSWHTITDHSAPLPPVRKGTFYVPENGSLTVEDVRRELAGYATIIHGSINASSEDNGEILIPGVDKGTALMKVSQRLGVPLSDTIAIGDSDNDLEMIQTAGIGVAMGNGTEAVKSVADMIAPHVDNNGLAAALHRLLP</sequence>
<dbReference type="Pfam" id="PF08282">
    <property type="entry name" value="Hydrolase_3"/>
    <property type="match status" value="1"/>
</dbReference>
<dbReference type="PANTHER" id="PTHR10000:SF25">
    <property type="entry name" value="PHOSPHATASE YKRA-RELATED"/>
    <property type="match status" value="1"/>
</dbReference>
<dbReference type="SFLD" id="SFLDS00003">
    <property type="entry name" value="Haloacid_Dehalogenase"/>
    <property type="match status" value="1"/>
</dbReference>
<keyword evidence="2" id="KW-1185">Reference proteome</keyword>
<dbReference type="OrthoDB" id="3180855at2"/>
<dbReference type="PROSITE" id="PS01229">
    <property type="entry name" value="COF_2"/>
    <property type="match status" value="1"/>
</dbReference>
<dbReference type="GO" id="GO:0000287">
    <property type="term" value="F:magnesium ion binding"/>
    <property type="evidence" value="ECO:0007669"/>
    <property type="project" value="TreeGrafter"/>
</dbReference>
<organism evidence="1 2">
    <name type="scientific">Bifidobacterium scaligerum</name>
    <dbReference type="NCBI Taxonomy" id="2052656"/>
    <lineage>
        <taxon>Bacteria</taxon>
        <taxon>Bacillati</taxon>
        <taxon>Actinomycetota</taxon>
        <taxon>Actinomycetes</taxon>
        <taxon>Bifidobacteriales</taxon>
        <taxon>Bifidobacteriaceae</taxon>
        <taxon>Bifidobacterium</taxon>
    </lineage>
</organism>
<protein>
    <submittedName>
        <fullName evidence="1">Hydrolase</fullName>
    </submittedName>
</protein>
<name>A0A2M9HPP2_9BIFI</name>
<dbReference type="Gene3D" id="3.30.1240.10">
    <property type="match status" value="1"/>
</dbReference>
<dbReference type="GO" id="GO:0005829">
    <property type="term" value="C:cytosol"/>
    <property type="evidence" value="ECO:0007669"/>
    <property type="project" value="TreeGrafter"/>
</dbReference>
<dbReference type="InterPro" id="IPR023214">
    <property type="entry name" value="HAD_sf"/>
</dbReference>
<gene>
    <name evidence="1" type="ORF">CUU80_07370</name>
</gene>
<comment type="caution">
    <text evidence="1">The sequence shown here is derived from an EMBL/GenBank/DDBJ whole genome shotgun (WGS) entry which is preliminary data.</text>
</comment>
<evidence type="ECO:0000313" key="2">
    <source>
        <dbReference type="Proteomes" id="UP000228755"/>
    </source>
</evidence>
<dbReference type="InterPro" id="IPR036412">
    <property type="entry name" value="HAD-like_sf"/>
</dbReference>
<proteinExistence type="predicted"/>
<dbReference type="SFLD" id="SFLDG01140">
    <property type="entry name" value="C2.B:_Phosphomannomutase_and_P"/>
    <property type="match status" value="1"/>
</dbReference>
<dbReference type="Gene3D" id="3.40.50.1000">
    <property type="entry name" value="HAD superfamily/HAD-like"/>
    <property type="match status" value="1"/>
</dbReference>
<dbReference type="EMBL" id="PGLQ01000004">
    <property type="protein sequence ID" value="PJM78782.1"/>
    <property type="molecule type" value="Genomic_DNA"/>
</dbReference>
<reference evidence="1 2" key="1">
    <citation type="submission" date="2017-11" db="EMBL/GenBank/DDBJ databases">
        <title>Draft genome sequences of strains TRE 1, TRE D, TRE H and TRI 7, isolated from tamarins, belonging to four potential novel Bifidobacterium species.</title>
        <authorList>
            <person name="Mattarelli P."/>
            <person name="Modesto M."/>
            <person name="Bonetti A."/>
            <person name="Puglisi E."/>
            <person name="Morelli L."/>
        </authorList>
    </citation>
    <scope>NUCLEOTIDE SEQUENCE [LARGE SCALE GENOMIC DNA]</scope>
    <source>
        <strain evidence="2">TRED</strain>
    </source>
</reference>
<dbReference type="SUPFAM" id="SSF56784">
    <property type="entry name" value="HAD-like"/>
    <property type="match status" value="1"/>
</dbReference>
<dbReference type="NCBIfam" id="TIGR01484">
    <property type="entry name" value="HAD-SF-IIB"/>
    <property type="match status" value="1"/>
</dbReference>
<dbReference type="GO" id="GO:0016791">
    <property type="term" value="F:phosphatase activity"/>
    <property type="evidence" value="ECO:0007669"/>
    <property type="project" value="TreeGrafter"/>
</dbReference>
<dbReference type="AlphaFoldDB" id="A0A2M9HPP2"/>
<dbReference type="NCBIfam" id="TIGR00099">
    <property type="entry name" value="Cof-subfamily"/>
    <property type="match status" value="1"/>
</dbReference>
<dbReference type="InterPro" id="IPR000150">
    <property type="entry name" value="Cof"/>
</dbReference>